<protein>
    <recommendedName>
        <fullName evidence="7">ABC transporter domain-containing protein</fullName>
    </recommendedName>
</protein>
<keyword evidence="5" id="KW-1133">Transmembrane helix</keyword>
<keyword evidence="4" id="KW-0812">Transmembrane</keyword>
<comment type="subcellular location">
    <subcellularLocation>
        <location evidence="1">Membrane</location>
        <topology evidence="1">Multi-pass membrane protein</topology>
    </subcellularLocation>
</comment>
<proteinExistence type="inferred from homology"/>
<name>A0A1D1V6X5_RAMVA</name>
<dbReference type="InterPro" id="IPR003439">
    <property type="entry name" value="ABC_transporter-like_ATP-bd"/>
</dbReference>
<accession>A0A1D1V6X5</accession>
<gene>
    <name evidence="8" type="primary">RvY_08711</name>
    <name evidence="8" type="synonym">RvY_08711.2</name>
    <name evidence="8" type="ORF">RvY_08711-2</name>
</gene>
<sequence>MISAASAAGHGVALARLATAESTLELDTIHRHHGHNGDAAVAAGVASQPGTSGPARVAWFRTISPELKKRLGDTTSVSLSWKDLVVRVVPEKKRLAAILQPSRRESNATAASLVAEPRKILNGVSGVVQSGECMALMGASGAGKTTLINMLTGRKREMKLQMEGTICVNGHQIGSAVTILLATYSRWIWLSPH</sequence>
<evidence type="ECO:0000313" key="9">
    <source>
        <dbReference type="Proteomes" id="UP000186922"/>
    </source>
</evidence>
<dbReference type="Pfam" id="PF00005">
    <property type="entry name" value="ABC_tran"/>
    <property type="match status" value="1"/>
</dbReference>
<dbReference type="EMBL" id="BDGG01000004">
    <property type="protein sequence ID" value="GAU97404.1"/>
    <property type="molecule type" value="Genomic_DNA"/>
</dbReference>
<reference evidence="8 9" key="1">
    <citation type="journal article" date="2016" name="Nat. Commun.">
        <title>Extremotolerant tardigrade genome and improved radiotolerance of human cultured cells by tardigrade-unique protein.</title>
        <authorList>
            <person name="Hashimoto T."/>
            <person name="Horikawa D.D."/>
            <person name="Saito Y."/>
            <person name="Kuwahara H."/>
            <person name="Kozuka-Hata H."/>
            <person name="Shin-I T."/>
            <person name="Minakuchi Y."/>
            <person name="Ohishi K."/>
            <person name="Motoyama A."/>
            <person name="Aizu T."/>
            <person name="Enomoto A."/>
            <person name="Kondo K."/>
            <person name="Tanaka S."/>
            <person name="Hara Y."/>
            <person name="Koshikawa S."/>
            <person name="Sagara H."/>
            <person name="Miura T."/>
            <person name="Yokobori S."/>
            <person name="Miyagawa K."/>
            <person name="Suzuki Y."/>
            <person name="Kubo T."/>
            <person name="Oyama M."/>
            <person name="Kohara Y."/>
            <person name="Fujiyama A."/>
            <person name="Arakawa K."/>
            <person name="Katayama T."/>
            <person name="Toyoda A."/>
            <person name="Kunieda T."/>
        </authorList>
    </citation>
    <scope>NUCLEOTIDE SEQUENCE [LARGE SCALE GENOMIC DNA]</scope>
    <source>
        <strain evidence="8 9">YOKOZUNA-1</strain>
    </source>
</reference>
<dbReference type="InterPro" id="IPR027417">
    <property type="entry name" value="P-loop_NTPase"/>
</dbReference>
<dbReference type="GO" id="GO:0016887">
    <property type="term" value="F:ATP hydrolysis activity"/>
    <property type="evidence" value="ECO:0007669"/>
    <property type="project" value="InterPro"/>
</dbReference>
<dbReference type="SUPFAM" id="SSF52540">
    <property type="entry name" value="P-loop containing nucleoside triphosphate hydrolases"/>
    <property type="match status" value="1"/>
</dbReference>
<dbReference type="Gene3D" id="3.40.50.300">
    <property type="entry name" value="P-loop containing nucleotide triphosphate hydrolases"/>
    <property type="match status" value="1"/>
</dbReference>
<dbReference type="GO" id="GO:0005886">
    <property type="term" value="C:plasma membrane"/>
    <property type="evidence" value="ECO:0007669"/>
    <property type="project" value="TreeGrafter"/>
</dbReference>
<dbReference type="Proteomes" id="UP000186922">
    <property type="component" value="Unassembled WGS sequence"/>
</dbReference>
<keyword evidence="3" id="KW-0813">Transport</keyword>
<keyword evidence="6" id="KW-0472">Membrane</keyword>
<dbReference type="STRING" id="947166.A0A1D1V6X5"/>
<dbReference type="GO" id="GO:0042626">
    <property type="term" value="F:ATPase-coupled transmembrane transporter activity"/>
    <property type="evidence" value="ECO:0007669"/>
    <property type="project" value="TreeGrafter"/>
</dbReference>
<dbReference type="PANTHER" id="PTHR48041:SF139">
    <property type="entry name" value="PROTEIN SCARLET"/>
    <property type="match status" value="1"/>
</dbReference>
<dbReference type="OrthoDB" id="66620at2759"/>
<evidence type="ECO:0000256" key="5">
    <source>
        <dbReference type="ARBA" id="ARBA00022989"/>
    </source>
</evidence>
<evidence type="ECO:0000256" key="6">
    <source>
        <dbReference type="ARBA" id="ARBA00023136"/>
    </source>
</evidence>
<evidence type="ECO:0000256" key="2">
    <source>
        <dbReference type="ARBA" id="ARBA00005814"/>
    </source>
</evidence>
<comment type="similarity">
    <text evidence="2">Belongs to the ABC transporter superfamily. ABCG family. Eye pigment precursor importer (TC 3.A.1.204) subfamily.</text>
</comment>
<evidence type="ECO:0000256" key="4">
    <source>
        <dbReference type="ARBA" id="ARBA00022692"/>
    </source>
</evidence>
<dbReference type="InterPro" id="IPR050352">
    <property type="entry name" value="ABCG_transporters"/>
</dbReference>
<dbReference type="PANTHER" id="PTHR48041">
    <property type="entry name" value="ABC TRANSPORTER G FAMILY MEMBER 28"/>
    <property type="match status" value="1"/>
</dbReference>
<keyword evidence="9" id="KW-1185">Reference proteome</keyword>
<evidence type="ECO:0000259" key="7">
    <source>
        <dbReference type="Pfam" id="PF00005"/>
    </source>
</evidence>
<organism evidence="8 9">
    <name type="scientific">Ramazzottius varieornatus</name>
    <name type="common">Water bear</name>
    <name type="synonym">Tardigrade</name>
    <dbReference type="NCBI Taxonomy" id="947166"/>
    <lineage>
        <taxon>Eukaryota</taxon>
        <taxon>Metazoa</taxon>
        <taxon>Ecdysozoa</taxon>
        <taxon>Tardigrada</taxon>
        <taxon>Eutardigrada</taxon>
        <taxon>Parachela</taxon>
        <taxon>Hypsibioidea</taxon>
        <taxon>Ramazzottiidae</taxon>
        <taxon>Ramazzottius</taxon>
    </lineage>
</organism>
<evidence type="ECO:0000256" key="1">
    <source>
        <dbReference type="ARBA" id="ARBA00004141"/>
    </source>
</evidence>
<dbReference type="AlphaFoldDB" id="A0A1D1V6X5"/>
<evidence type="ECO:0000313" key="8">
    <source>
        <dbReference type="EMBL" id="GAU97404.1"/>
    </source>
</evidence>
<feature type="domain" description="ABC transporter" evidence="7">
    <location>
        <begin position="121"/>
        <end position="175"/>
    </location>
</feature>
<dbReference type="GO" id="GO:0005524">
    <property type="term" value="F:ATP binding"/>
    <property type="evidence" value="ECO:0007669"/>
    <property type="project" value="InterPro"/>
</dbReference>
<evidence type="ECO:0000256" key="3">
    <source>
        <dbReference type="ARBA" id="ARBA00022448"/>
    </source>
</evidence>
<comment type="caution">
    <text evidence="8">The sequence shown here is derived from an EMBL/GenBank/DDBJ whole genome shotgun (WGS) entry which is preliminary data.</text>
</comment>